<dbReference type="Proteomes" id="UP001055219">
    <property type="component" value="Unassembled WGS sequence"/>
</dbReference>
<feature type="compositionally biased region" description="Basic residues" evidence="1">
    <location>
        <begin position="27"/>
        <end position="37"/>
    </location>
</feature>
<keyword evidence="3" id="KW-1185">Reference proteome</keyword>
<evidence type="ECO:0000313" key="3">
    <source>
        <dbReference type="Proteomes" id="UP001055219"/>
    </source>
</evidence>
<reference evidence="2" key="1">
    <citation type="journal article" date="2021" name="J Fungi (Basel)">
        <title>Genomic and Metabolomic Analyses of the Marine Fungus Emericellopsis cladophorae: Insights into Saltwater Adaptability Mechanisms and Its Biosynthetic Potential.</title>
        <authorList>
            <person name="Goncalves M.F.M."/>
            <person name="Hilario S."/>
            <person name="Van de Peer Y."/>
            <person name="Esteves A.C."/>
            <person name="Alves A."/>
        </authorList>
    </citation>
    <scope>NUCLEOTIDE SEQUENCE</scope>
    <source>
        <strain evidence="2">MUM 19.33</strain>
    </source>
</reference>
<proteinExistence type="predicted"/>
<sequence length="123" mass="14006">MHNFSSTTAFNRSDRVKPTLKADRRAGKQSKKPSRPKRFFRSVHKLLGMCWGGNINNKKITREARQKAQEKEQLLLDEDSDAGEDWDEDEVLMGVDGDDRGRYRIASVDVGRARQVSGWKAGI</sequence>
<gene>
    <name evidence="2" type="ORF">J7T54_003699</name>
</gene>
<feature type="compositionally biased region" description="Polar residues" evidence="1">
    <location>
        <begin position="1"/>
        <end position="11"/>
    </location>
</feature>
<dbReference type="AlphaFoldDB" id="A0A9Q0BBG7"/>
<dbReference type="RefSeq" id="XP_051360633.1">
    <property type="nucleotide sequence ID" value="XM_051508164.1"/>
</dbReference>
<dbReference type="GeneID" id="75830196"/>
<accession>A0A9Q0BBG7</accession>
<feature type="region of interest" description="Disordered" evidence="1">
    <location>
        <begin position="1"/>
        <end position="37"/>
    </location>
</feature>
<organism evidence="2 3">
    <name type="scientific">Emericellopsis cladophorae</name>
    <dbReference type="NCBI Taxonomy" id="2686198"/>
    <lineage>
        <taxon>Eukaryota</taxon>
        <taxon>Fungi</taxon>
        <taxon>Dikarya</taxon>
        <taxon>Ascomycota</taxon>
        <taxon>Pezizomycotina</taxon>
        <taxon>Sordariomycetes</taxon>
        <taxon>Hypocreomycetidae</taxon>
        <taxon>Hypocreales</taxon>
        <taxon>Bionectriaceae</taxon>
        <taxon>Emericellopsis</taxon>
    </lineage>
</organism>
<protein>
    <submittedName>
        <fullName evidence="2">Uncharacterized protein</fullName>
    </submittedName>
</protein>
<comment type="caution">
    <text evidence="2">The sequence shown here is derived from an EMBL/GenBank/DDBJ whole genome shotgun (WGS) entry which is preliminary data.</text>
</comment>
<evidence type="ECO:0000313" key="2">
    <source>
        <dbReference type="EMBL" id="KAI6779777.1"/>
    </source>
</evidence>
<reference evidence="2" key="2">
    <citation type="submission" date="2022-07" db="EMBL/GenBank/DDBJ databases">
        <authorList>
            <person name="Goncalves M.F.M."/>
            <person name="Hilario S."/>
            <person name="Van De Peer Y."/>
            <person name="Esteves A.C."/>
            <person name="Alves A."/>
        </authorList>
    </citation>
    <scope>NUCLEOTIDE SEQUENCE</scope>
    <source>
        <strain evidence="2">MUM 19.33</strain>
    </source>
</reference>
<dbReference type="EMBL" id="JAGIXG020000041">
    <property type="protein sequence ID" value="KAI6779777.1"/>
    <property type="molecule type" value="Genomic_DNA"/>
</dbReference>
<evidence type="ECO:0000256" key="1">
    <source>
        <dbReference type="SAM" id="MobiDB-lite"/>
    </source>
</evidence>
<feature type="compositionally biased region" description="Basic and acidic residues" evidence="1">
    <location>
        <begin position="12"/>
        <end position="26"/>
    </location>
</feature>
<name>A0A9Q0BBG7_9HYPO</name>